<sequence length="133" mass="14973">MAINVEELLMVAQANYNDNGSGDMKEGALKLFKKMDKNGDRKISFNELDVFFKELGSQLLTREMISLTTTNFSFWDGFAVPKNPNSVHKIFLGRNLFIAPTVPTRSLQKVFLGRKLCYVPKSAFSGGKDYVPK</sequence>
<dbReference type="PROSITE" id="PS00018">
    <property type="entry name" value="EF_HAND_1"/>
    <property type="match status" value="1"/>
</dbReference>
<keyword evidence="1" id="KW-0106">Calcium</keyword>
<evidence type="ECO:0000256" key="1">
    <source>
        <dbReference type="ARBA" id="ARBA00022837"/>
    </source>
</evidence>
<name>A0A6A1W2P5_9ROSI</name>
<comment type="caution">
    <text evidence="3">The sequence shown here is derived from an EMBL/GenBank/DDBJ whole genome shotgun (WGS) entry which is preliminary data.</text>
</comment>
<dbReference type="Gene3D" id="1.10.238.10">
    <property type="entry name" value="EF-hand"/>
    <property type="match status" value="1"/>
</dbReference>
<protein>
    <recommendedName>
        <fullName evidence="2">EF-hand domain-containing protein</fullName>
    </recommendedName>
</protein>
<dbReference type="AlphaFoldDB" id="A0A6A1W2P5"/>
<dbReference type="InterPro" id="IPR011992">
    <property type="entry name" value="EF-hand-dom_pair"/>
</dbReference>
<keyword evidence="4" id="KW-1185">Reference proteome</keyword>
<dbReference type="Proteomes" id="UP000516437">
    <property type="component" value="Chromosome 3"/>
</dbReference>
<dbReference type="GO" id="GO:0005509">
    <property type="term" value="F:calcium ion binding"/>
    <property type="evidence" value="ECO:0007669"/>
    <property type="project" value="InterPro"/>
</dbReference>
<reference evidence="3 4" key="1">
    <citation type="journal article" date="2019" name="Plant Biotechnol. J.">
        <title>The red bayberry genome and genetic basis of sex determination.</title>
        <authorList>
            <person name="Jia H.M."/>
            <person name="Jia H.J."/>
            <person name="Cai Q.L."/>
            <person name="Wang Y."/>
            <person name="Zhao H.B."/>
            <person name="Yang W.F."/>
            <person name="Wang G.Y."/>
            <person name="Li Y.H."/>
            <person name="Zhan D.L."/>
            <person name="Shen Y.T."/>
            <person name="Niu Q.F."/>
            <person name="Chang L."/>
            <person name="Qiu J."/>
            <person name="Zhao L."/>
            <person name="Xie H.B."/>
            <person name="Fu W.Y."/>
            <person name="Jin J."/>
            <person name="Li X.W."/>
            <person name="Jiao Y."/>
            <person name="Zhou C.C."/>
            <person name="Tu T."/>
            <person name="Chai C.Y."/>
            <person name="Gao J.L."/>
            <person name="Fan L.J."/>
            <person name="van de Weg E."/>
            <person name="Wang J.Y."/>
            <person name="Gao Z.S."/>
        </authorList>
    </citation>
    <scope>NUCLEOTIDE SEQUENCE [LARGE SCALE GENOMIC DNA]</scope>
    <source>
        <tissue evidence="3">Leaves</tissue>
    </source>
</reference>
<dbReference type="EMBL" id="RXIC02000021">
    <property type="protein sequence ID" value="KAB1219355.1"/>
    <property type="molecule type" value="Genomic_DNA"/>
</dbReference>
<organism evidence="3 4">
    <name type="scientific">Morella rubra</name>
    <name type="common">Chinese bayberry</name>
    <dbReference type="NCBI Taxonomy" id="262757"/>
    <lineage>
        <taxon>Eukaryota</taxon>
        <taxon>Viridiplantae</taxon>
        <taxon>Streptophyta</taxon>
        <taxon>Embryophyta</taxon>
        <taxon>Tracheophyta</taxon>
        <taxon>Spermatophyta</taxon>
        <taxon>Magnoliopsida</taxon>
        <taxon>eudicotyledons</taxon>
        <taxon>Gunneridae</taxon>
        <taxon>Pentapetalae</taxon>
        <taxon>rosids</taxon>
        <taxon>fabids</taxon>
        <taxon>Fagales</taxon>
        <taxon>Myricaceae</taxon>
        <taxon>Morella</taxon>
    </lineage>
</organism>
<gene>
    <name evidence="3" type="ORF">CJ030_MR3G001162</name>
</gene>
<evidence type="ECO:0000313" key="3">
    <source>
        <dbReference type="EMBL" id="KAB1219355.1"/>
    </source>
</evidence>
<accession>A0A6A1W2P5</accession>
<dbReference type="SMART" id="SM00054">
    <property type="entry name" value="EFh"/>
    <property type="match status" value="1"/>
</dbReference>
<feature type="domain" description="EF-hand" evidence="2">
    <location>
        <begin position="23"/>
        <end position="58"/>
    </location>
</feature>
<dbReference type="SUPFAM" id="SSF47473">
    <property type="entry name" value="EF-hand"/>
    <property type="match status" value="1"/>
</dbReference>
<dbReference type="PROSITE" id="PS50222">
    <property type="entry name" value="EF_HAND_2"/>
    <property type="match status" value="1"/>
</dbReference>
<evidence type="ECO:0000313" key="4">
    <source>
        <dbReference type="Proteomes" id="UP000516437"/>
    </source>
</evidence>
<dbReference type="InterPro" id="IPR002048">
    <property type="entry name" value="EF_hand_dom"/>
</dbReference>
<proteinExistence type="predicted"/>
<dbReference type="InterPro" id="IPR018247">
    <property type="entry name" value="EF_Hand_1_Ca_BS"/>
</dbReference>
<evidence type="ECO:0000259" key="2">
    <source>
        <dbReference type="PROSITE" id="PS50222"/>
    </source>
</evidence>